<accession>A0A6A5TZ07</accession>
<dbReference type="Proteomes" id="UP000800035">
    <property type="component" value="Unassembled WGS sequence"/>
</dbReference>
<evidence type="ECO:0000313" key="1">
    <source>
        <dbReference type="EMBL" id="KAF1957678.1"/>
    </source>
</evidence>
<evidence type="ECO:0000313" key="2">
    <source>
        <dbReference type="Proteomes" id="UP000800035"/>
    </source>
</evidence>
<proteinExistence type="predicted"/>
<keyword evidence="2" id="KW-1185">Reference proteome</keyword>
<sequence length="87" mass="9106">MDYDSNTILYSGIAHPLPNVLSLGAFDRASLKLSAPPSEQLAFSNATTVSSPPFSSVALATDLMAYSTTPVLHNTIAPISNPCGQCH</sequence>
<dbReference type="EMBL" id="ML976989">
    <property type="protein sequence ID" value="KAF1957678.1"/>
    <property type="molecule type" value="Genomic_DNA"/>
</dbReference>
<organism evidence="1 2">
    <name type="scientific">Byssothecium circinans</name>
    <dbReference type="NCBI Taxonomy" id="147558"/>
    <lineage>
        <taxon>Eukaryota</taxon>
        <taxon>Fungi</taxon>
        <taxon>Dikarya</taxon>
        <taxon>Ascomycota</taxon>
        <taxon>Pezizomycotina</taxon>
        <taxon>Dothideomycetes</taxon>
        <taxon>Pleosporomycetidae</taxon>
        <taxon>Pleosporales</taxon>
        <taxon>Massarineae</taxon>
        <taxon>Massarinaceae</taxon>
        <taxon>Byssothecium</taxon>
    </lineage>
</organism>
<dbReference type="OrthoDB" id="286301at2759"/>
<reference evidence="1" key="1">
    <citation type="journal article" date="2020" name="Stud. Mycol.">
        <title>101 Dothideomycetes genomes: a test case for predicting lifestyles and emergence of pathogens.</title>
        <authorList>
            <person name="Haridas S."/>
            <person name="Albert R."/>
            <person name="Binder M."/>
            <person name="Bloem J."/>
            <person name="Labutti K."/>
            <person name="Salamov A."/>
            <person name="Andreopoulos B."/>
            <person name="Baker S."/>
            <person name="Barry K."/>
            <person name="Bills G."/>
            <person name="Bluhm B."/>
            <person name="Cannon C."/>
            <person name="Castanera R."/>
            <person name="Culley D."/>
            <person name="Daum C."/>
            <person name="Ezra D."/>
            <person name="Gonzalez J."/>
            <person name="Henrissat B."/>
            <person name="Kuo A."/>
            <person name="Liang C."/>
            <person name="Lipzen A."/>
            <person name="Lutzoni F."/>
            <person name="Magnuson J."/>
            <person name="Mondo S."/>
            <person name="Nolan M."/>
            <person name="Ohm R."/>
            <person name="Pangilinan J."/>
            <person name="Park H.-J."/>
            <person name="Ramirez L."/>
            <person name="Alfaro M."/>
            <person name="Sun H."/>
            <person name="Tritt A."/>
            <person name="Yoshinaga Y."/>
            <person name="Zwiers L.-H."/>
            <person name="Turgeon B."/>
            <person name="Goodwin S."/>
            <person name="Spatafora J."/>
            <person name="Crous P."/>
            <person name="Grigoriev I."/>
        </authorList>
    </citation>
    <scope>NUCLEOTIDE SEQUENCE</scope>
    <source>
        <strain evidence="1">CBS 675.92</strain>
    </source>
</reference>
<protein>
    <submittedName>
        <fullName evidence="1">Uncharacterized protein</fullName>
    </submittedName>
</protein>
<feature type="non-terminal residue" evidence="1">
    <location>
        <position position="87"/>
    </location>
</feature>
<dbReference type="AlphaFoldDB" id="A0A6A5TZ07"/>
<gene>
    <name evidence="1" type="ORF">CC80DRAFT_561139</name>
</gene>
<name>A0A6A5TZ07_9PLEO</name>